<organism evidence="2 3">
    <name type="scientific">Staurois parvus</name>
    <dbReference type="NCBI Taxonomy" id="386267"/>
    <lineage>
        <taxon>Eukaryota</taxon>
        <taxon>Metazoa</taxon>
        <taxon>Chordata</taxon>
        <taxon>Craniata</taxon>
        <taxon>Vertebrata</taxon>
        <taxon>Euteleostomi</taxon>
        <taxon>Amphibia</taxon>
        <taxon>Batrachia</taxon>
        <taxon>Anura</taxon>
        <taxon>Neobatrachia</taxon>
        <taxon>Ranoidea</taxon>
        <taxon>Ranidae</taxon>
        <taxon>Staurois</taxon>
    </lineage>
</organism>
<feature type="non-terminal residue" evidence="2">
    <location>
        <position position="1"/>
    </location>
</feature>
<name>A0ABN9HEE5_9NEOB</name>
<evidence type="ECO:0000256" key="1">
    <source>
        <dbReference type="SAM" id="MobiDB-lite"/>
    </source>
</evidence>
<reference evidence="2" key="1">
    <citation type="submission" date="2023-05" db="EMBL/GenBank/DDBJ databases">
        <authorList>
            <person name="Stuckert A."/>
        </authorList>
    </citation>
    <scope>NUCLEOTIDE SEQUENCE</scope>
</reference>
<keyword evidence="3" id="KW-1185">Reference proteome</keyword>
<dbReference type="EMBL" id="CATNWA010020688">
    <property type="protein sequence ID" value="CAI9619504.1"/>
    <property type="molecule type" value="Genomic_DNA"/>
</dbReference>
<evidence type="ECO:0000313" key="3">
    <source>
        <dbReference type="Proteomes" id="UP001162483"/>
    </source>
</evidence>
<sequence length="69" mass="7283">YDPPGGASGCQLTDLLRAWGLSLGCAFTRAPDGGDGLETVPGQVTTIRVNHRSRQNSQDNPGQSQEQAE</sequence>
<gene>
    <name evidence="2" type="ORF">SPARVUS_LOCUS15846688</name>
</gene>
<evidence type="ECO:0000313" key="2">
    <source>
        <dbReference type="EMBL" id="CAI9619504.1"/>
    </source>
</evidence>
<protein>
    <submittedName>
        <fullName evidence="2">Uncharacterized protein</fullName>
    </submittedName>
</protein>
<feature type="region of interest" description="Disordered" evidence="1">
    <location>
        <begin position="50"/>
        <end position="69"/>
    </location>
</feature>
<feature type="compositionally biased region" description="Polar residues" evidence="1">
    <location>
        <begin position="55"/>
        <end position="69"/>
    </location>
</feature>
<proteinExistence type="predicted"/>
<dbReference type="Proteomes" id="UP001162483">
    <property type="component" value="Unassembled WGS sequence"/>
</dbReference>
<accession>A0ABN9HEE5</accession>
<comment type="caution">
    <text evidence="2">The sequence shown here is derived from an EMBL/GenBank/DDBJ whole genome shotgun (WGS) entry which is preliminary data.</text>
</comment>